<protein>
    <submittedName>
        <fullName evidence="3">Uncharacterized protein LOC113516805</fullName>
    </submittedName>
</protein>
<evidence type="ECO:0000313" key="3">
    <source>
        <dbReference type="RefSeq" id="XP_052751424.1"/>
    </source>
</evidence>
<feature type="region of interest" description="Disordered" evidence="1">
    <location>
        <begin position="739"/>
        <end position="761"/>
    </location>
</feature>
<proteinExistence type="predicted"/>
<keyword evidence="2" id="KW-1185">Reference proteome</keyword>
<feature type="compositionally biased region" description="Basic residues" evidence="1">
    <location>
        <begin position="239"/>
        <end position="249"/>
    </location>
</feature>
<reference evidence="3" key="1">
    <citation type="submission" date="2025-08" db="UniProtKB">
        <authorList>
            <consortium name="RefSeq"/>
        </authorList>
    </citation>
    <scope>IDENTIFICATION</scope>
    <source>
        <tissue evidence="3">Whole larvae</tissue>
    </source>
</reference>
<organism evidence="2 3">
    <name type="scientific">Galleria mellonella</name>
    <name type="common">Greater wax moth</name>
    <dbReference type="NCBI Taxonomy" id="7137"/>
    <lineage>
        <taxon>Eukaryota</taxon>
        <taxon>Metazoa</taxon>
        <taxon>Ecdysozoa</taxon>
        <taxon>Arthropoda</taxon>
        <taxon>Hexapoda</taxon>
        <taxon>Insecta</taxon>
        <taxon>Pterygota</taxon>
        <taxon>Neoptera</taxon>
        <taxon>Endopterygota</taxon>
        <taxon>Lepidoptera</taxon>
        <taxon>Glossata</taxon>
        <taxon>Ditrysia</taxon>
        <taxon>Pyraloidea</taxon>
        <taxon>Pyralidae</taxon>
        <taxon>Galleriinae</taxon>
        <taxon>Galleria</taxon>
    </lineage>
</organism>
<dbReference type="GeneID" id="113516805"/>
<evidence type="ECO:0000313" key="2">
    <source>
        <dbReference type="Proteomes" id="UP001652740"/>
    </source>
</evidence>
<sequence>MTDDGSNFSVHSEQLETFYENKYVFRRNHARNKYTYDHSKYEIRIERSHYAQKDGSNRDDKISIVVLKNEQNRHEKHTKFKVDKNTADQMYHDIYFRKKYDNITMGYSTHELYKSFIQKVISERTHLIQQYLHYDIIRTVKSESKQTIGQNLFKNSLIKTNCKVYRCQLNTQKESCCCSCNSDAMFEVMKSLYDCYKKKNCDNCNCILCGHLPREERRLGELRKSGVPLTGAGKETANVKKKKKKHGRKTKEAAAEIAEKEKILADLVVTGAPLPEPKTASEKELVKKVKKKFGLSPKPKTLEEKERYKRAEVEGLITPLEGKNAKQKEKILKKQAELGIQLPEDRTHSEKVLTTKIKGMTAPSSVFVPSEKLRKAKAAGFITPLEGKTSEEKERILRGLAMQGVPLLEGKTESEKKLIAKVRADLGLPLEPKTATERNKYNNAIVAGIITPLEGKSSSQKERILIQQNEMGLPLPEGRTVSEKALIAKIKTTAKPPSMVMPSEKLRKAKAIGLITPLKGKSLEQKEKILKGLAMHDISLPEGKTSSEKKLIEKVRADVGLPPAPKSTIEKEKYKKALAAGFITPLEGKFESQKQKILKGQADLGLALPHGRTSSEKALIRRIKAATVVHGKQLLSPDQAKKLNKKTSKVMKEGKGPSDECICPFLTPELQRLANLSKNHQESGKITSEKNKTAKAEPLDGKTAVQKEKILKGLAIQGKLLEGKTASEKKLIAKVRHDVGLPPEPKSASKKAKLKSEKFHKSKDAGLLTPLRGKTSGQKEKILKGLVIQGITLPEGKTRSEKKLINKVRHDFGLPPQPETPSAKEKYNRAIISGLITPLEGKSATQKEKILRGQAELGLQLPDGRTPSEKALVNRVKATIRVPSAKSEKIRKVKAAGLLTPLEGKTFSEKIQAEDVGLLTPLEGKTSQQKENILRGLVKVGVPFPKGKTTSEKELIRKIRKEAGLPVKLIASEKRGKYAIKSKKTGAAVVTKSSKRAGEIKRSDGIKEEFQDVIKTTTCDRGCGCDKKKIRFKHSYVKIRVTSPDISSLCPCPDECVPGVKHGVFTDSKGIKVTVGRVIGVPSYSVVSNTIEYETSPVKIRDNFKTIFINKHACKFEKGDDTDENLENSFINDFTNTNSLHINYDDKNVSTDTINNSEENVIGNFGSKYEKCNKLYSYLLSGDSSNKLSRMKSEDHINNSDNFDNDFSCSTAEYLDSSRNKLIRLSLSVYSLESTGIIKCESSLSLFTNSISGNVRTVSVISFADSNLSPDDSLYLLSEPLEDETFTNTEKESEYYSSNDEKEFSKSNADADSLHVMSDLNNEQGIINVVEKVLDENAFSNLSSLLLLVSSSDCDSDYSLSIDNSTTCMQISKNISPWNKLFEQEARKANQRTTGLKISARGMRYLLKNVPPKADDVNIMRYLQKCADAEEKEHVGETCQSVEDSRLRQQAIRYVVGTDTTQDRLCSCPPKKPISLETEDKYTSSVASEVIIPIIKSQYISQGLKREAYVDESSVHKKIKMVSYPSPFCVNNSNQTVSVCSIPPCRGQNSCHQSSLNVTHPSHEYGIKYKRFHTKNKKFIGNVPKNMTSDSCGGSKPCLRRNSPVNPHLKPMDNKCTKCAHPKITERRAVGCQCSGVEKKVKLKPLCPCEIYESPLSAKPTDVAEVEDRKKGCSCLSDQKSKRKHNKKVVCKCPQQEDLFLQNLEEYTNFEWIDIKEVIKMKSDIAQTTSGFKFDVKPRQPPEVQMSFEEALQYYAEHPTEDLIEKDDWSYADKPLNSMSNTDVICECPYELPSEVDETRNKSQQLRKGLKFHITGKGSASKGLSSVCCFDMVEETTGFLLSPSRSV</sequence>
<dbReference type="Proteomes" id="UP001652740">
    <property type="component" value="Unplaced"/>
</dbReference>
<feature type="region of interest" description="Disordered" evidence="1">
    <location>
        <begin position="226"/>
        <end position="250"/>
    </location>
</feature>
<accession>A0ABM3MJK1</accession>
<name>A0ABM3MJK1_GALME</name>
<evidence type="ECO:0000256" key="1">
    <source>
        <dbReference type="SAM" id="MobiDB-lite"/>
    </source>
</evidence>
<dbReference type="RefSeq" id="XP_052751424.1">
    <property type="nucleotide sequence ID" value="XM_052895464.1"/>
</dbReference>
<gene>
    <name evidence="3" type="primary">LOC113516805</name>
</gene>